<evidence type="ECO:0000256" key="1">
    <source>
        <dbReference type="ARBA" id="ARBA00004308"/>
    </source>
</evidence>
<keyword evidence="5" id="KW-1185">Reference proteome</keyword>
<reference evidence="5" key="1">
    <citation type="submission" date="2016-06" db="EMBL/GenBank/DDBJ databases">
        <title>Parallel loss of symbiosis genes in relatives of nitrogen-fixing non-legume Parasponia.</title>
        <authorList>
            <person name="Van Velzen R."/>
            <person name="Holmer R."/>
            <person name="Bu F."/>
            <person name="Rutten L."/>
            <person name="Van Zeijl A."/>
            <person name="Liu W."/>
            <person name="Santuari L."/>
            <person name="Cao Q."/>
            <person name="Sharma T."/>
            <person name="Shen D."/>
            <person name="Roswanjaya Y."/>
            <person name="Wardhani T."/>
            <person name="Kalhor M.S."/>
            <person name="Jansen J."/>
            <person name="Van den Hoogen J."/>
            <person name="Gungor B."/>
            <person name="Hartog M."/>
            <person name="Hontelez J."/>
            <person name="Verver J."/>
            <person name="Yang W.-C."/>
            <person name="Schijlen E."/>
            <person name="Repin R."/>
            <person name="Schilthuizen M."/>
            <person name="Schranz E."/>
            <person name="Heidstra R."/>
            <person name="Miyata K."/>
            <person name="Fedorova E."/>
            <person name="Kohlen W."/>
            <person name="Bisseling T."/>
            <person name="Smit S."/>
            <person name="Geurts R."/>
        </authorList>
    </citation>
    <scope>NUCLEOTIDE SEQUENCE [LARGE SCALE GENOMIC DNA]</scope>
    <source>
        <strain evidence="5">cv. RG33-2</strain>
    </source>
</reference>
<evidence type="ECO:0000313" key="4">
    <source>
        <dbReference type="EMBL" id="PON73090.1"/>
    </source>
</evidence>
<accession>A0A2P5DIK4</accession>
<evidence type="ECO:0000256" key="3">
    <source>
        <dbReference type="SAM" id="Phobius"/>
    </source>
</evidence>
<dbReference type="InterPro" id="IPR023175">
    <property type="entry name" value="Vta1/CALS_N_sf"/>
</dbReference>
<dbReference type="Gene3D" id="1.25.40.270">
    <property type="entry name" value="Vacuolar protein sorting-associated protein vta1"/>
    <property type="match status" value="1"/>
</dbReference>
<feature type="transmembrane region" description="Helical" evidence="3">
    <location>
        <begin position="56"/>
        <end position="73"/>
    </location>
</feature>
<dbReference type="AlphaFoldDB" id="A0A2P5DIK4"/>
<protein>
    <submittedName>
        <fullName evidence="4">Uncharacterized protein</fullName>
    </submittedName>
</protein>
<comment type="caution">
    <text evidence="4">The sequence shown here is derived from an EMBL/GenBank/DDBJ whole genome shotgun (WGS) entry which is preliminary data.</text>
</comment>
<proteinExistence type="predicted"/>
<evidence type="ECO:0000313" key="5">
    <source>
        <dbReference type="Proteomes" id="UP000237000"/>
    </source>
</evidence>
<dbReference type="InParanoid" id="A0A2P5DIK4"/>
<dbReference type="Proteomes" id="UP000237000">
    <property type="component" value="Unassembled WGS sequence"/>
</dbReference>
<keyword evidence="3" id="KW-1133">Transmembrane helix</keyword>
<keyword evidence="2 3" id="KW-0472">Membrane</keyword>
<gene>
    <name evidence="4" type="ORF">TorRG33x02_250660</name>
</gene>
<organism evidence="4 5">
    <name type="scientific">Trema orientale</name>
    <name type="common">Charcoal tree</name>
    <name type="synonym">Celtis orientalis</name>
    <dbReference type="NCBI Taxonomy" id="63057"/>
    <lineage>
        <taxon>Eukaryota</taxon>
        <taxon>Viridiplantae</taxon>
        <taxon>Streptophyta</taxon>
        <taxon>Embryophyta</taxon>
        <taxon>Tracheophyta</taxon>
        <taxon>Spermatophyta</taxon>
        <taxon>Magnoliopsida</taxon>
        <taxon>eudicotyledons</taxon>
        <taxon>Gunneridae</taxon>
        <taxon>Pentapetalae</taxon>
        <taxon>rosids</taxon>
        <taxon>fabids</taxon>
        <taxon>Rosales</taxon>
        <taxon>Cannabaceae</taxon>
        <taxon>Trema</taxon>
    </lineage>
</organism>
<name>A0A2P5DIK4_TREOI</name>
<keyword evidence="3" id="KW-0812">Transmembrane</keyword>
<dbReference type="OrthoDB" id="1880850at2759"/>
<dbReference type="EMBL" id="JXTC01000268">
    <property type="protein sequence ID" value="PON73090.1"/>
    <property type="molecule type" value="Genomic_DNA"/>
</dbReference>
<comment type="subcellular location">
    <subcellularLocation>
        <location evidence="1">Endomembrane system</location>
    </subcellularLocation>
</comment>
<sequence length="83" mass="9433">MARSRTMKSRMPTRRVEISTEDTLVDIDQLVPPSLASTIAPILRVANEIQKHNPRVAFLCTYSTLLLLMYIYHVSTTTPRKSS</sequence>
<evidence type="ECO:0000256" key="2">
    <source>
        <dbReference type="ARBA" id="ARBA00023136"/>
    </source>
</evidence>
<dbReference type="GO" id="GO:0012505">
    <property type="term" value="C:endomembrane system"/>
    <property type="evidence" value="ECO:0007669"/>
    <property type="project" value="UniProtKB-SubCell"/>
</dbReference>